<proteinExistence type="predicted"/>
<dbReference type="EMBL" id="FQYR01000002">
    <property type="protein sequence ID" value="SHI87437.1"/>
    <property type="molecule type" value="Genomic_DNA"/>
</dbReference>
<dbReference type="InParanoid" id="A0A1M6EPJ3"/>
<keyword evidence="2" id="KW-1185">Reference proteome</keyword>
<protein>
    <submittedName>
        <fullName evidence="1">Uncharacterized protein</fullName>
    </submittedName>
</protein>
<organism evidence="1 2">
    <name type="scientific">Rubritalea squalenifaciens DSM 18772</name>
    <dbReference type="NCBI Taxonomy" id="1123071"/>
    <lineage>
        <taxon>Bacteria</taxon>
        <taxon>Pseudomonadati</taxon>
        <taxon>Verrucomicrobiota</taxon>
        <taxon>Verrucomicrobiia</taxon>
        <taxon>Verrucomicrobiales</taxon>
        <taxon>Rubritaleaceae</taxon>
        <taxon>Rubritalea</taxon>
    </lineage>
</organism>
<dbReference type="AlphaFoldDB" id="A0A1M6EPJ3"/>
<accession>A0A1M6EPJ3</accession>
<dbReference type="RefSeq" id="WP_143158445.1">
    <property type="nucleotide sequence ID" value="NZ_FQYR01000002.1"/>
</dbReference>
<reference evidence="1 2" key="1">
    <citation type="submission" date="2016-11" db="EMBL/GenBank/DDBJ databases">
        <authorList>
            <person name="Jaros S."/>
            <person name="Januszkiewicz K."/>
            <person name="Wedrychowicz H."/>
        </authorList>
    </citation>
    <scope>NUCLEOTIDE SEQUENCE [LARGE SCALE GENOMIC DNA]</scope>
    <source>
        <strain evidence="1 2">DSM 18772</strain>
    </source>
</reference>
<name>A0A1M6EPJ3_9BACT</name>
<evidence type="ECO:0000313" key="1">
    <source>
        <dbReference type="EMBL" id="SHI87437.1"/>
    </source>
</evidence>
<gene>
    <name evidence="1" type="ORF">SAMN02745181_1088</name>
</gene>
<sequence>MKKYQPNSSYYPDDKDLLDFFHTARPSTRNIKKHLARSGIFISKRADKADAYLASADIDLSWESCIALSNIVPDRVSNKKWTSISFETDEDFSVIRDILNASCTSHDSTKDNISFHGSGNVLDIDVDYTEPDLSQTRLFQQVPKHSQVEVSKTDNGFQIRRTVDSKSNELVSKFEMKIKSEVEKSSKKLIRESILLTELKSAEARINFFFSLMDELEGFDYLDLISVKVSNMDSELPEDDDDETDEEKELSELIKSKIAKADFSGKGLRSDPQIKQFLEQGYFISSATWVVEAKDANWGRVEIHCGFMDESDSQIFEYKVPSLRPRNLDEYEPKRSPNPFEQRQISDILIKRAKEVYSEIKNQ</sequence>
<dbReference type="STRING" id="1123071.SAMN02745181_1088"/>
<evidence type="ECO:0000313" key="2">
    <source>
        <dbReference type="Proteomes" id="UP000184510"/>
    </source>
</evidence>
<dbReference type="Proteomes" id="UP000184510">
    <property type="component" value="Unassembled WGS sequence"/>
</dbReference>
<dbReference type="OrthoDB" id="8441783at2"/>